<dbReference type="Proteomes" id="UP000638263">
    <property type="component" value="Unassembled WGS sequence"/>
</dbReference>
<dbReference type="AlphaFoldDB" id="A0A917RPJ6"/>
<dbReference type="Pfam" id="PF13459">
    <property type="entry name" value="Fer4_15"/>
    <property type="match status" value="1"/>
</dbReference>
<proteinExistence type="predicted"/>
<accession>A0A917RPJ6</accession>
<gene>
    <name evidence="1" type="ORF">GCM10011588_34500</name>
</gene>
<evidence type="ECO:0008006" key="3">
    <source>
        <dbReference type="Google" id="ProtNLM"/>
    </source>
</evidence>
<reference evidence="1" key="2">
    <citation type="submission" date="2020-09" db="EMBL/GenBank/DDBJ databases">
        <authorList>
            <person name="Sun Q."/>
            <person name="Zhou Y."/>
        </authorList>
    </citation>
    <scope>NUCLEOTIDE SEQUENCE</scope>
    <source>
        <strain evidence="1">CGMCC 4.3508</strain>
    </source>
</reference>
<organism evidence="1 2">
    <name type="scientific">Nocardia jinanensis</name>
    <dbReference type="NCBI Taxonomy" id="382504"/>
    <lineage>
        <taxon>Bacteria</taxon>
        <taxon>Bacillati</taxon>
        <taxon>Actinomycetota</taxon>
        <taxon>Actinomycetes</taxon>
        <taxon>Mycobacteriales</taxon>
        <taxon>Nocardiaceae</taxon>
        <taxon>Nocardia</taxon>
    </lineage>
</organism>
<protein>
    <recommendedName>
        <fullName evidence="3">Ferredoxin</fullName>
    </recommendedName>
</protein>
<dbReference type="EMBL" id="BMMH01000006">
    <property type="protein sequence ID" value="GGL16921.1"/>
    <property type="molecule type" value="Genomic_DNA"/>
</dbReference>
<reference evidence="1" key="1">
    <citation type="journal article" date="2014" name="Int. J. Syst. Evol. Microbiol.">
        <title>Complete genome sequence of Corynebacterium casei LMG S-19264T (=DSM 44701T), isolated from a smear-ripened cheese.</title>
        <authorList>
            <consortium name="US DOE Joint Genome Institute (JGI-PGF)"/>
            <person name="Walter F."/>
            <person name="Albersmeier A."/>
            <person name="Kalinowski J."/>
            <person name="Ruckert C."/>
        </authorList>
    </citation>
    <scope>NUCLEOTIDE SEQUENCE</scope>
    <source>
        <strain evidence="1">CGMCC 4.3508</strain>
    </source>
</reference>
<evidence type="ECO:0000313" key="2">
    <source>
        <dbReference type="Proteomes" id="UP000638263"/>
    </source>
</evidence>
<name>A0A917RPJ6_9NOCA</name>
<evidence type="ECO:0000313" key="1">
    <source>
        <dbReference type="EMBL" id="GGL16921.1"/>
    </source>
</evidence>
<comment type="caution">
    <text evidence="1">The sequence shown here is derived from an EMBL/GenBank/DDBJ whole genome shotgun (WGS) entry which is preliminary data.</text>
</comment>
<dbReference type="Gene3D" id="3.30.70.20">
    <property type="match status" value="1"/>
</dbReference>
<keyword evidence="2" id="KW-1185">Reference proteome</keyword>
<sequence length="61" mass="6519">MCYSVAPSLVECDEQGDPVVLLDPVPDTHRGDADRAVAVCPERALSLAYTAPPPVSEEPLR</sequence>